<comment type="caution">
    <text evidence="2">The sequence shown here is derived from an EMBL/GenBank/DDBJ whole genome shotgun (WGS) entry which is preliminary data.</text>
</comment>
<dbReference type="Pfam" id="PF01314">
    <property type="entry name" value="AFOR_C"/>
    <property type="match status" value="1"/>
</dbReference>
<gene>
    <name evidence="2" type="ORF">SDC9_58833</name>
</gene>
<dbReference type="GO" id="GO:0051536">
    <property type="term" value="F:iron-sulfur cluster binding"/>
    <property type="evidence" value="ECO:0007669"/>
    <property type="project" value="InterPro"/>
</dbReference>
<organism evidence="2">
    <name type="scientific">bioreactor metagenome</name>
    <dbReference type="NCBI Taxonomy" id="1076179"/>
    <lineage>
        <taxon>unclassified sequences</taxon>
        <taxon>metagenomes</taxon>
        <taxon>ecological metagenomes</taxon>
    </lineage>
</organism>
<feature type="domain" description="Aldehyde ferredoxin oxidoreductase C-terminal" evidence="1">
    <location>
        <begin position="11"/>
        <end position="53"/>
    </location>
</feature>
<dbReference type="GO" id="GO:0009055">
    <property type="term" value="F:electron transfer activity"/>
    <property type="evidence" value="ECO:0007669"/>
    <property type="project" value="InterPro"/>
</dbReference>
<protein>
    <recommendedName>
        <fullName evidence="1">Aldehyde ferredoxin oxidoreductase C-terminal domain-containing protein</fullName>
    </recommendedName>
</protein>
<dbReference type="InterPro" id="IPR036021">
    <property type="entry name" value="Tungsten_al_ferr_oxy-like_C"/>
</dbReference>
<name>A0A644X8I0_9ZZZZ</name>
<dbReference type="InterPro" id="IPR001203">
    <property type="entry name" value="OxRdtase_Ald_Fedxn_C"/>
</dbReference>
<dbReference type="EMBL" id="VSSQ01001977">
    <property type="protein sequence ID" value="MPM12480.1"/>
    <property type="molecule type" value="Genomic_DNA"/>
</dbReference>
<evidence type="ECO:0000259" key="1">
    <source>
        <dbReference type="Pfam" id="PF01314"/>
    </source>
</evidence>
<dbReference type="GO" id="GO:0016625">
    <property type="term" value="F:oxidoreductase activity, acting on the aldehyde or oxo group of donors, iron-sulfur protein as acceptor"/>
    <property type="evidence" value="ECO:0007669"/>
    <property type="project" value="InterPro"/>
</dbReference>
<dbReference type="InterPro" id="IPR013985">
    <property type="entry name" value="Ald_Fedxn_OxRdtase_dom3"/>
</dbReference>
<proteinExistence type="predicted"/>
<dbReference type="Gene3D" id="1.10.599.10">
    <property type="entry name" value="Aldehyde Ferredoxin Oxidoreductase Protein, subunit A, domain 3"/>
    <property type="match status" value="1"/>
</dbReference>
<reference evidence="2" key="1">
    <citation type="submission" date="2019-08" db="EMBL/GenBank/DDBJ databases">
        <authorList>
            <person name="Kucharzyk K."/>
            <person name="Murdoch R.W."/>
            <person name="Higgins S."/>
            <person name="Loffler F."/>
        </authorList>
    </citation>
    <scope>NUCLEOTIDE SEQUENCE</scope>
</reference>
<evidence type="ECO:0000313" key="2">
    <source>
        <dbReference type="EMBL" id="MPM12480.1"/>
    </source>
</evidence>
<sequence>MGLDPSTMTLEEKMEKHRNYREDRYEKLLDAVYHRRGWNKNGVPKVQHLKSIGMDLPELIEVVAPLQ</sequence>
<dbReference type="SUPFAM" id="SSF48310">
    <property type="entry name" value="Aldehyde ferredoxin oxidoreductase, C-terminal domains"/>
    <property type="match status" value="1"/>
</dbReference>
<dbReference type="AlphaFoldDB" id="A0A644X8I0"/>
<accession>A0A644X8I0</accession>